<proteinExistence type="predicted"/>
<organism evidence="1 2">
    <name type="scientific">Vibrio aestuarianus</name>
    <dbReference type="NCBI Taxonomy" id="28171"/>
    <lineage>
        <taxon>Bacteria</taxon>
        <taxon>Pseudomonadati</taxon>
        <taxon>Pseudomonadota</taxon>
        <taxon>Gammaproteobacteria</taxon>
        <taxon>Vibrionales</taxon>
        <taxon>Vibrionaceae</taxon>
        <taxon>Vibrio</taxon>
    </lineage>
</organism>
<sequence>MLIENCDSGIEKNIIKIVCIALVIKDFDRLGHYLKIVVDI</sequence>
<protein>
    <submittedName>
        <fullName evidence="1">Uncharacterized protein</fullName>
    </submittedName>
</protein>
<evidence type="ECO:0000313" key="2">
    <source>
        <dbReference type="Proteomes" id="UP001152658"/>
    </source>
</evidence>
<comment type="caution">
    <text evidence="1">The sequence shown here is derived from an EMBL/GenBank/DDBJ whole genome shotgun (WGS) entry which is preliminary data.</text>
</comment>
<dbReference type="EMBL" id="CALYLK010000002">
    <property type="protein sequence ID" value="CAH8197967.1"/>
    <property type="molecule type" value="Genomic_DNA"/>
</dbReference>
<reference evidence="1" key="1">
    <citation type="submission" date="2022-06" db="EMBL/GenBank/DDBJ databases">
        <authorList>
            <person name="Goudenege D."/>
            <person name="Le Roux F."/>
        </authorList>
    </citation>
    <scope>NUCLEOTIDE SEQUENCE</scope>
    <source>
        <strain evidence="1">12-063</strain>
    </source>
</reference>
<accession>A0ABM9FJ86</accession>
<gene>
    <name evidence="1" type="ORF">VAE063_1010212</name>
</gene>
<keyword evidence="2" id="KW-1185">Reference proteome</keyword>
<evidence type="ECO:0000313" key="1">
    <source>
        <dbReference type="EMBL" id="CAH8197967.1"/>
    </source>
</evidence>
<dbReference type="Proteomes" id="UP001152658">
    <property type="component" value="Unassembled WGS sequence"/>
</dbReference>
<name>A0ABM9FJ86_9VIBR</name>